<feature type="transmembrane region" description="Helical" evidence="2">
    <location>
        <begin position="96"/>
        <end position="119"/>
    </location>
</feature>
<keyword evidence="2" id="KW-1133">Transmembrane helix</keyword>
<feature type="transmembrane region" description="Helical" evidence="2">
    <location>
        <begin position="53"/>
        <end position="76"/>
    </location>
</feature>
<protein>
    <recommendedName>
        <fullName evidence="5">DUF4064 domain-containing protein</fullName>
    </recommendedName>
</protein>
<dbReference type="AlphaFoldDB" id="A0A840WJ27"/>
<name>A0A840WJ27_9ACTN</name>
<feature type="transmembrane region" description="Helical" evidence="2">
    <location>
        <begin position="159"/>
        <end position="176"/>
    </location>
</feature>
<gene>
    <name evidence="3" type="ORF">HNR07_002824</name>
</gene>
<comment type="caution">
    <text evidence="3">The sequence shown here is derived from an EMBL/GenBank/DDBJ whole genome shotgun (WGS) entry which is preliminary data.</text>
</comment>
<organism evidence="3 4">
    <name type="scientific">Nocardiopsis metallicus</name>
    <dbReference type="NCBI Taxonomy" id="179819"/>
    <lineage>
        <taxon>Bacteria</taxon>
        <taxon>Bacillati</taxon>
        <taxon>Actinomycetota</taxon>
        <taxon>Actinomycetes</taxon>
        <taxon>Streptosporangiales</taxon>
        <taxon>Nocardiopsidaceae</taxon>
        <taxon>Nocardiopsis</taxon>
    </lineage>
</organism>
<feature type="transmembrane region" description="Helical" evidence="2">
    <location>
        <begin position="131"/>
        <end position="153"/>
    </location>
</feature>
<evidence type="ECO:0008006" key="5">
    <source>
        <dbReference type="Google" id="ProtNLM"/>
    </source>
</evidence>
<feature type="region of interest" description="Disordered" evidence="1">
    <location>
        <begin position="1"/>
        <end position="39"/>
    </location>
</feature>
<dbReference type="RefSeq" id="WP_184365325.1">
    <property type="nucleotide sequence ID" value="NZ_BAAAKM010000020.1"/>
</dbReference>
<proteinExistence type="predicted"/>
<keyword evidence="2" id="KW-0472">Membrane</keyword>
<evidence type="ECO:0000256" key="2">
    <source>
        <dbReference type="SAM" id="Phobius"/>
    </source>
</evidence>
<keyword evidence="2" id="KW-0812">Transmembrane</keyword>
<accession>A0A840WJ27</accession>
<evidence type="ECO:0000313" key="3">
    <source>
        <dbReference type="EMBL" id="MBB5491687.1"/>
    </source>
</evidence>
<evidence type="ECO:0000256" key="1">
    <source>
        <dbReference type="SAM" id="MobiDB-lite"/>
    </source>
</evidence>
<keyword evidence="4" id="KW-1185">Reference proteome</keyword>
<reference evidence="3 4" key="1">
    <citation type="submission" date="2020-08" db="EMBL/GenBank/DDBJ databases">
        <title>Sequencing the genomes of 1000 actinobacteria strains.</title>
        <authorList>
            <person name="Klenk H.-P."/>
        </authorList>
    </citation>
    <scope>NUCLEOTIDE SEQUENCE [LARGE SCALE GENOMIC DNA]</scope>
    <source>
        <strain evidence="3 4">DSM 44598</strain>
    </source>
</reference>
<dbReference type="EMBL" id="JACHDO010000001">
    <property type="protein sequence ID" value="MBB5491687.1"/>
    <property type="molecule type" value="Genomic_DNA"/>
</dbReference>
<evidence type="ECO:0000313" key="4">
    <source>
        <dbReference type="Proteomes" id="UP000579647"/>
    </source>
</evidence>
<sequence length="194" mass="20772">MYPPQPPQGPDQGGHDPYQQDPYGNPGQQGPTAYPGPYQQPNKMPGTAITVRVLMFIGGAFGLLFGGLLLLVWLGLLADPEMTQEVLREVQDSGLYIDAAELTVLFGAMGGVMFGYGIISTALASFMGKRSAVVLWLIVVFQVLASLTLMLGIAFGGTLSVIPLLFAIAMIVLMLLPPTRAFYTPEPTTPYTGY</sequence>
<dbReference type="Proteomes" id="UP000579647">
    <property type="component" value="Unassembled WGS sequence"/>
</dbReference>